<name>A0A813LK91_POLGL</name>
<protein>
    <recommendedName>
        <fullName evidence="3">Aspartate kinase</fullName>
    </recommendedName>
</protein>
<evidence type="ECO:0000313" key="2">
    <source>
        <dbReference type="Proteomes" id="UP000626109"/>
    </source>
</evidence>
<evidence type="ECO:0000313" key="1">
    <source>
        <dbReference type="EMBL" id="CAE8731695.1"/>
    </source>
</evidence>
<gene>
    <name evidence="1" type="ORF">PGLA2088_LOCUS46113</name>
</gene>
<proteinExistence type="predicted"/>
<evidence type="ECO:0008006" key="3">
    <source>
        <dbReference type="Google" id="ProtNLM"/>
    </source>
</evidence>
<reference evidence="1" key="1">
    <citation type="submission" date="2021-02" db="EMBL/GenBank/DDBJ databases">
        <authorList>
            <person name="Dougan E. K."/>
            <person name="Rhodes N."/>
            <person name="Thang M."/>
            <person name="Chan C."/>
        </authorList>
    </citation>
    <scope>NUCLEOTIDE SEQUENCE</scope>
</reference>
<dbReference type="EMBL" id="CAJNNW010036048">
    <property type="protein sequence ID" value="CAE8731695.1"/>
    <property type="molecule type" value="Genomic_DNA"/>
</dbReference>
<feature type="non-terminal residue" evidence="1">
    <location>
        <position position="1"/>
    </location>
</feature>
<dbReference type="AlphaFoldDB" id="A0A813LK91"/>
<comment type="caution">
    <text evidence="1">The sequence shown here is derived from an EMBL/GenBank/DDBJ whole genome shotgun (WGS) entry which is preliminary data.</text>
</comment>
<accession>A0A813LK91</accession>
<sequence length="174" mass="17216">MKVPSVSPLRIQALGFESLAVVSFPHVESPSSAGEALDWLATALPAARAAGGAKGGIAALAAGSTLGATAVVVPESALRACPPPAGATVDLPWAALEVSLSGASSPDTAAVLSLLGSTLTAANIRWRALPAAEVSCLLLVREEDLSAAGVALARAGHALSPSVRVCPPTPVEDQ</sequence>
<dbReference type="Proteomes" id="UP000626109">
    <property type="component" value="Unassembled WGS sequence"/>
</dbReference>
<organism evidence="1 2">
    <name type="scientific">Polarella glacialis</name>
    <name type="common">Dinoflagellate</name>
    <dbReference type="NCBI Taxonomy" id="89957"/>
    <lineage>
        <taxon>Eukaryota</taxon>
        <taxon>Sar</taxon>
        <taxon>Alveolata</taxon>
        <taxon>Dinophyceae</taxon>
        <taxon>Suessiales</taxon>
        <taxon>Suessiaceae</taxon>
        <taxon>Polarella</taxon>
    </lineage>
</organism>